<comment type="caution">
    <text evidence="2">The sequence shown here is derived from an EMBL/GenBank/DDBJ whole genome shotgun (WGS) entry which is preliminary data.</text>
</comment>
<dbReference type="CDD" id="cd06171">
    <property type="entry name" value="Sigma70_r4"/>
    <property type="match status" value="1"/>
</dbReference>
<dbReference type="Pfam" id="PF04545">
    <property type="entry name" value="Sigma70_r4"/>
    <property type="match status" value="1"/>
</dbReference>
<name>A0A0F9E7X8_9ZZZZ</name>
<dbReference type="GO" id="GO:0003700">
    <property type="term" value="F:DNA-binding transcription factor activity"/>
    <property type="evidence" value="ECO:0007669"/>
    <property type="project" value="InterPro"/>
</dbReference>
<reference evidence="2" key="1">
    <citation type="journal article" date="2015" name="Nature">
        <title>Complex archaea that bridge the gap between prokaryotes and eukaryotes.</title>
        <authorList>
            <person name="Spang A."/>
            <person name="Saw J.H."/>
            <person name="Jorgensen S.L."/>
            <person name="Zaremba-Niedzwiedzka K."/>
            <person name="Martijn J."/>
            <person name="Lind A.E."/>
            <person name="van Eijk R."/>
            <person name="Schleper C."/>
            <person name="Guy L."/>
            <person name="Ettema T.J."/>
        </authorList>
    </citation>
    <scope>NUCLEOTIDE SEQUENCE</scope>
</reference>
<dbReference type="InterPro" id="IPR013324">
    <property type="entry name" value="RNA_pol_sigma_r3/r4-like"/>
</dbReference>
<dbReference type="SUPFAM" id="SSF88659">
    <property type="entry name" value="Sigma3 and sigma4 domains of RNA polymerase sigma factors"/>
    <property type="match status" value="1"/>
</dbReference>
<dbReference type="GO" id="GO:0006352">
    <property type="term" value="P:DNA-templated transcription initiation"/>
    <property type="evidence" value="ECO:0007669"/>
    <property type="project" value="InterPro"/>
</dbReference>
<gene>
    <name evidence="2" type="ORF">LCGC14_2186460</name>
</gene>
<evidence type="ECO:0000259" key="1">
    <source>
        <dbReference type="Pfam" id="PF04545"/>
    </source>
</evidence>
<dbReference type="AlphaFoldDB" id="A0A0F9E7X8"/>
<proteinExistence type="predicted"/>
<evidence type="ECO:0000313" key="2">
    <source>
        <dbReference type="EMBL" id="KKL62311.1"/>
    </source>
</evidence>
<sequence>MIGPPPYRDIFFGILGDRMCLTIHEEALFTDCARRWMEDLSAREKTILTLRHGAKMSFEMIGQRDENLVTRERIRQILRRSERKLRHPARTRWLYPVATYTPSWVSRVRE</sequence>
<dbReference type="Gene3D" id="1.10.10.10">
    <property type="entry name" value="Winged helix-like DNA-binding domain superfamily/Winged helix DNA-binding domain"/>
    <property type="match status" value="1"/>
</dbReference>
<organism evidence="2">
    <name type="scientific">marine sediment metagenome</name>
    <dbReference type="NCBI Taxonomy" id="412755"/>
    <lineage>
        <taxon>unclassified sequences</taxon>
        <taxon>metagenomes</taxon>
        <taxon>ecological metagenomes</taxon>
    </lineage>
</organism>
<accession>A0A0F9E7X8</accession>
<feature type="domain" description="RNA polymerase sigma-70 region 4" evidence="1">
    <location>
        <begin position="36"/>
        <end position="87"/>
    </location>
</feature>
<dbReference type="InterPro" id="IPR007630">
    <property type="entry name" value="RNA_pol_sigma70_r4"/>
</dbReference>
<dbReference type="InterPro" id="IPR036388">
    <property type="entry name" value="WH-like_DNA-bd_sf"/>
</dbReference>
<dbReference type="EMBL" id="LAZR01028529">
    <property type="protein sequence ID" value="KKL62311.1"/>
    <property type="molecule type" value="Genomic_DNA"/>
</dbReference>
<protein>
    <recommendedName>
        <fullName evidence="1">RNA polymerase sigma-70 region 4 domain-containing protein</fullName>
    </recommendedName>
</protein>